<reference evidence="1 2" key="1">
    <citation type="journal article" date="2011" name="PLoS Pathog.">
        <title>Dynamic evolution of pathogenicity revealed by sequencing and comparative genomics of 19 Pseudomonas syringae isolates.</title>
        <authorList>
            <person name="Baltrus D.A."/>
            <person name="Nishimura M.T."/>
            <person name="Romanchuk A."/>
            <person name="Chang J.H."/>
            <person name="Mukhtar M.S."/>
            <person name="Cherkis K."/>
            <person name="Roach J."/>
            <person name="Grant S.R."/>
            <person name="Jones C.D."/>
            <person name="Dangl J.L."/>
        </authorList>
    </citation>
    <scope>NUCLEOTIDE SEQUENCE [LARGE SCALE GENOMIC DNA]</scope>
    <source>
        <strain evidence="2">M301072PT</strain>
    </source>
</reference>
<sequence>MYPPNNVVIYQQAFTFGRIDSVGSGHGRHRECPSAG</sequence>
<dbReference type="EMBL" id="AEAH01000430">
    <property type="protein sequence ID" value="EGH29199.1"/>
    <property type="molecule type" value="Genomic_DNA"/>
</dbReference>
<gene>
    <name evidence="1" type="ORF">PSYJA_09570</name>
</gene>
<name>F3FG63_PSESX</name>
<evidence type="ECO:0000313" key="1">
    <source>
        <dbReference type="EMBL" id="EGH29199.1"/>
    </source>
</evidence>
<dbReference type="HOGENOM" id="CLU_3361610_0_0_6"/>
<dbReference type="AlphaFoldDB" id="F3FG63"/>
<feature type="non-terminal residue" evidence="1">
    <location>
        <position position="36"/>
    </location>
</feature>
<proteinExistence type="predicted"/>
<organism evidence="1 2">
    <name type="scientific">Pseudomonas syringae pv. japonica str. M301072</name>
    <dbReference type="NCBI Taxonomy" id="629262"/>
    <lineage>
        <taxon>Bacteria</taxon>
        <taxon>Pseudomonadati</taxon>
        <taxon>Pseudomonadota</taxon>
        <taxon>Gammaproteobacteria</taxon>
        <taxon>Pseudomonadales</taxon>
        <taxon>Pseudomonadaceae</taxon>
        <taxon>Pseudomonas</taxon>
        <taxon>Pseudomonas syringae</taxon>
    </lineage>
</organism>
<dbReference type="Proteomes" id="UP000004471">
    <property type="component" value="Unassembled WGS sequence"/>
</dbReference>
<comment type="caution">
    <text evidence="1">The sequence shown here is derived from an EMBL/GenBank/DDBJ whole genome shotgun (WGS) entry which is preliminary data.</text>
</comment>
<accession>F3FG63</accession>
<protein>
    <submittedName>
        <fullName evidence="1">Uncharacterized protein</fullName>
    </submittedName>
</protein>
<evidence type="ECO:0000313" key="2">
    <source>
        <dbReference type="Proteomes" id="UP000004471"/>
    </source>
</evidence>